<evidence type="ECO:0000313" key="2">
    <source>
        <dbReference type="EMBL" id="PVW15824.1"/>
    </source>
</evidence>
<keyword evidence="1" id="KW-1133">Transmembrane helix</keyword>
<keyword evidence="1" id="KW-0472">Membrane</keyword>
<accession>A0A2U0I425</accession>
<dbReference type="EMBL" id="QEHR01000003">
    <property type="protein sequence ID" value="PVW15824.1"/>
    <property type="molecule type" value="Genomic_DNA"/>
</dbReference>
<dbReference type="AlphaFoldDB" id="A0A2U0I425"/>
<dbReference type="Proteomes" id="UP000245962">
    <property type="component" value="Unassembled WGS sequence"/>
</dbReference>
<gene>
    <name evidence="2" type="ORF">DDV96_06035</name>
</gene>
<sequence>MLKFIKGNLESIDGVAVYPIISLLIFFIFFAALFWWVFTAKKDHIKEVSNIPLELSENETNDKNDLPL</sequence>
<comment type="caution">
    <text evidence="2">The sequence shown here is derived from an EMBL/GenBank/DDBJ whole genome shotgun (WGS) entry which is preliminary data.</text>
</comment>
<name>A0A2U0I425_9FLAO</name>
<evidence type="ECO:0000313" key="3">
    <source>
        <dbReference type="Proteomes" id="UP000245962"/>
    </source>
</evidence>
<reference evidence="2 3" key="1">
    <citation type="submission" date="2018-04" db="EMBL/GenBank/DDBJ databases">
        <title>Marixanthomonas spongiae HN-E44 sp. nov., isolated from a marine sponge.</title>
        <authorList>
            <person name="Luo L."/>
            <person name="Zhuang L."/>
        </authorList>
    </citation>
    <scope>NUCLEOTIDE SEQUENCE [LARGE SCALE GENOMIC DNA]</scope>
    <source>
        <strain evidence="2 3">HN-E44</strain>
    </source>
</reference>
<keyword evidence="1" id="KW-0812">Transmembrane</keyword>
<feature type="transmembrane region" description="Helical" evidence="1">
    <location>
        <begin position="16"/>
        <end position="38"/>
    </location>
</feature>
<dbReference type="RefSeq" id="WP_116693847.1">
    <property type="nucleotide sequence ID" value="NZ_QEHR01000003.1"/>
</dbReference>
<evidence type="ECO:0000256" key="1">
    <source>
        <dbReference type="SAM" id="Phobius"/>
    </source>
</evidence>
<dbReference type="OrthoDB" id="965798at2"/>
<protein>
    <submittedName>
        <fullName evidence="2">CcoQ/FixQ family Cbb3-type cytochrome c oxidase assembly chaperone</fullName>
    </submittedName>
</protein>
<keyword evidence="3" id="KW-1185">Reference proteome</keyword>
<proteinExistence type="predicted"/>
<organism evidence="2 3">
    <name type="scientific">Marixanthomonas spongiae</name>
    <dbReference type="NCBI Taxonomy" id="2174845"/>
    <lineage>
        <taxon>Bacteria</taxon>
        <taxon>Pseudomonadati</taxon>
        <taxon>Bacteroidota</taxon>
        <taxon>Flavobacteriia</taxon>
        <taxon>Flavobacteriales</taxon>
        <taxon>Flavobacteriaceae</taxon>
        <taxon>Marixanthomonas</taxon>
    </lineage>
</organism>